<dbReference type="Pfam" id="PF07558">
    <property type="entry name" value="Shugoshin_N"/>
    <property type="match status" value="1"/>
</dbReference>
<feature type="compositionally biased region" description="Low complexity" evidence="9">
    <location>
        <begin position="149"/>
        <end position="164"/>
    </location>
</feature>
<dbReference type="GO" id="GO:0045132">
    <property type="term" value="P:meiotic chromosome segregation"/>
    <property type="evidence" value="ECO:0007669"/>
    <property type="project" value="InterPro"/>
</dbReference>
<proteinExistence type="inferred from homology"/>
<keyword evidence="8" id="KW-0137">Centromere</keyword>
<evidence type="ECO:0000259" key="11">
    <source>
        <dbReference type="Pfam" id="PF07558"/>
    </source>
</evidence>
<feature type="compositionally biased region" description="Basic and acidic residues" evidence="9">
    <location>
        <begin position="240"/>
        <end position="260"/>
    </location>
</feature>
<feature type="compositionally biased region" description="Polar residues" evidence="9">
    <location>
        <begin position="321"/>
        <end position="331"/>
    </location>
</feature>
<dbReference type="Proteomes" id="UP000094565">
    <property type="component" value="Chromosome 3"/>
</dbReference>
<comment type="subcellular location">
    <subcellularLocation>
        <location evidence="1">Chromosome</location>
        <location evidence="1">Centromere</location>
    </subcellularLocation>
</comment>
<dbReference type="InterPro" id="IPR011515">
    <property type="entry name" value="Shugoshin_C"/>
</dbReference>
<gene>
    <name evidence="12" type="ORF">ATY40_BA7503508</name>
</gene>
<evidence type="ECO:0000256" key="1">
    <source>
        <dbReference type="ARBA" id="ARBA00004584"/>
    </source>
</evidence>
<evidence type="ECO:0000313" key="12">
    <source>
        <dbReference type="EMBL" id="ANZ76786.1"/>
    </source>
</evidence>
<evidence type="ECO:0000256" key="9">
    <source>
        <dbReference type="SAM" id="MobiDB-lite"/>
    </source>
</evidence>
<evidence type="ECO:0000256" key="5">
    <source>
        <dbReference type="ARBA" id="ARBA00022829"/>
    </source>
</evidence>
<feature type="region of interest" description="Disordered" evidence="9">
    <location>
        <begin position="304"/>
        <end position="333"/>
    </location>
</feature>
<protein>
    <submittedName>
        <fullName evidence="12">BA75_03508T0</fullName>
    </submittedName>
</protein>
<evidence type="ECO:0000256" key="4">
    <source>
        <dbReference type="ARBA" id="ARBA00022618"/>
    </source>
</evidence>
<dbReference type="OrthoDB" id="5394106at2759"/>
<dbReference type="InterPro" id="IPR011516">
    <property type="entry name" value="Shugoshin_N"/>
</dbReference>
<name>A0A1B2JFG8_PICPA</name>
<feature type="compositionally biased region" description="Polar residues" evidence="9">
    <location>
        <begin position="203"/>
        <end position="215"/>
    </location>
</feature>
<evidence type="ECO:0000256" key="6">
    <source>
        <dbReference type="ARBA" id="ARBA00023054"/>
    </source>
</evidence>
<evidence type="ECO:0000256" key="2">
    <source>
        <dbReference type="ARBA" id="ARBA00010845"/>
    </source>
</evidence>
<dbReference type="Pfam" id="PF07557">
    <property type="entry name" value="Shugoshin_C"/>
    <property type="match status" value="1"/>
</dbReference>
<keyword evidence="3" id="KW-0158">Chromosome</keyword>
<comment type="similarity">
    <text evidence="2">Belongs to the shugoshin family.</text>
</comment>
<accession>A0A1B2JFG8</accession>
<feature type="region of interest" description="Disordered" evidence="9">
    <location>
        <begin position="114"/>
        <end position="166"/>
    </location>
</feature>
<evidence type="ECO:0000256" key="3">
    <source>
        <dbReference type="ARBA" id="ARBA00022454"/>
    </source>
</evidence>
<dbReference type="GO" id="GO:0051301">
    <property type="term" value="P:cell division"/>
    <property type="evidence" value="ECO:0007669"/>
    <property type="project" value="UniProtKB-KW"/>
</dbReference>
<evidence type="ECO:0000256" key="8">
    <source>
        <dbReference type="ARBA" id="ARBA00023328"/>
    </source>
</evidence>
<organism evidence="12 13">
    <name type="scientific">Komagataella pastoris</name>
    <name type="common">Yeast</name>
    <name type="synonym">Pichia pastoris</name>
    <dbReference type="NCBI Taxonomy" id="4922"/>
    <lineage>
        <taxon>Eukaryota</taxon>
        <taxon>Fungi</taxon>
        <taxon>Dikarya</taxon>
        <taxon>Ascomycota</taxon>
        <taxon>Saccharomycotina</taxon>
        <taxon>Pichiomycetes</taxon>
        <taxon>Pichiales</taxon>
        <taxon>Pichiaceae</taxon>
        <taxon>Komagataella</taxon>
    </lineage>
</organism>
<dbReference type="AlphaFoldDB" id="A0A1B2JFG8"/>
<keyword evidence="4" id="KW-0132">Cell division</keyword>
<dbReference type="EMBL" id="CP014586">
    <property type="protein sequence ID" value="ANZ76786.1"/>
    <property type="molecule type" value="Genomic_DNA"/>
</dbReference>
<evidence type="ECO:0000256" key="7">
    <source>
        <dbReference type="ARBA" id="ARBA00023306"/>
    </source>
</evidence>
<evidence type="ECO:0000313" key="13">
    <source>
        <dbReference type="Proteomes" id="UP000094565"/>
    </source>
</evidence>
<feature type="domain" description="Shugoshin N-terminal coiled-coil" evidence="11">
    <location>
        <begin position="37"/>
        <end position="79"/>
    </location>
</feature>
<keyword evidence="5" id="KW-0159">Chromosome partition</keyword>
<keyword evidence="6" id="KW-0175">Coiled coil</keyword>
<sequence length="359" mass="41675">MTNLHLLLDKASSNEKFLGKSNMGGLQINDILKRREQRSYSNQNKELAKANTGLMSRVSLLEKRINELVQENIWLKEENYKRKQTTREALDEIEKLVYMKFEEILELINPKEALTDNPPQIKDTEKEKEPIRRKRESVREEVRSKRRQSSYFSAASGSKSSSPSRVQIIEMDADFDTDRQQTEDLDKNDNISSNSKEHPIKKQQITPLSTEAATESPSRIRTRRRPSVDYRLPSLKSKMRREEKDNDDANRMKPQPKENAPRNANNEQKQKFKVRKEQQDENQYPRKQVSITVNSNRKVLSEIAQNNHNTSKSKGEKSVGVVQNRSHQHILSQEGDLSVFDFTDTKDAHVREPASNSRT</sequence>
<reference evidence="12 13" key="1">
    <citation type="submission" date="2016-02" db="EMBL/GenBank/DDBJ databases">
        <title>Comparative genomic and transcriptomic foundation for Pichia pastoris.</title>
        <authorList>
            <person name="Love K.R."/>
            <person name="Shah K.A."/>
            <person name="Whittaker C.A."/>
            <person name="Wu J."/>
            <person name="Bartlett M.C."/>
            <person name="Ma D."/>
            <person name="Leeson R.L."/>
            <person name="Priest M."/>
            <person name="Young S.K."/>
            <person name="Love J.C."/>
        </authorList>
    </citation>
    <scope>NUCLEOTIDE SEQUENCE [LARGE SCALE GENOMIC DNA]</scope>
    <source>
        <strain evidence="12 13">ATCC 28485</strain>
    </source>
</reference>
<evidence type="ECO:0000259" key="10">
    <source>
        <dbReference type="Pfam" id="PF07557"/>
    </source>
</evidence>
<keyword evidence="7" id="KW-0131">Cell cycle</keyword>
<feature type="region of interest" description="Disordered" evidence="9">
    <location>
        <begin position="178"/>
        <end position="287"/>
    </location>
</feature>
<dbReference type="GO" id="GO:0005634">
    <property type="term" value="C:nucleus"/>
    <property type="evidence" value="ECO:0007669"/>
    <property type="project" value="InterPro"/>
</dbReference>
<feature type="domain" description="Shugoshin C-terminal" evidence="10">
    <location>
        <begin position="221"/>
        <end position="241"/>
    </location>
</feature>
<keyword evidence="13" id="KW-1185">Reference proteome</keyword>
<feature type="compositionally biased region" description="Basic and acidic residues" evidence="9">
    <location>
        <begin position="178"/>
        <end position="200"/>
    </location>
</feature>
<dbReference type="GO" id="GO:0000779">
    <property type="term" value="C:condensed chromosome, centromeric region"/>
    <property type="evidence" value="ECO:0007669"/>
    <property type="project" value="UniProtKB-ARBA"/>
</dbReference>